<organism evidence="1 2">
    <name type="scientific">Gymnopilus dilepis</name>
    <dbReference type="NCBI Taxonomy" id="231916"/>
    <lineage>
        <taxon>Eukaryota</taxon>
        <taxon>Fungi</taxon>
        <taxon>Dikarya</taxon>
        <taxon>Basidiomycota</taxon>
        <taxon>Agaricomycotina</taxon>
        <taxon>Agaricomycetes</taxon>
        <taxon>Agaricomycetidae</taxon>
        <taxon>Agaricales</taxon>
        <taxon>Agaricineae</taxon>
        <taxon>Hymenogastraceae</taxon>
        <taxon>Gymnopilus</taxon>
    </lineage>
</organism>
<protein>
    <submittedName>
        <fullName evidence="1">Uncharacterized protein</fullName>
    </submittedName>
</protein>
<dbReference type="Proteomes" id="UP000284706">
    <property type="component" value="Unassembled WGS sequence"/>
</dbReference>
<comment type="caution">
    <text evidence="1">The sequence shown here is derived from an EMBL/GenBank/DDBJ whole genome shotgun (WGS) entry which is preliminary data.</text>
</comment>
<gene>
    <name evidence="1" type="ORF">CVT26_001666</name>
</gene>
<dbReference type="STRING" id="231916.A0A409WB59"/>
<keyword evidence="2" id="KW-1185">Reference proteome</keyword>
<dbReference type="OrthoDB" id="2878720at2759"/>
<evidence type="ECO:0000313" key="1">
    <source>
        <dbReference type="EMBL" id="PPQ75744.1"/>
    </source>
</evidence>
<dbReference type="InterPro" id="IPR036047">
    <property type="entry name" value="F-box-like_dom_sf"/>
</dbReference>
<dbReference type="SUPFAM" id="SSF81383">
    <property type="entry name" value="F-box domain"/>
    <property type="match status" value="1"/>
</dbReference>
<dbReference type="PANTHER" id="PTHR38926:SF5">
    <property type="entry name" value="F-BOX AND LEUCINE-RICH REPEAT PROTEIN 6"/>
    <property type="match status" value="1"/>
</dbReference>
<accession>A0A409WB59</accession>
<dbReference type="AlphaFoldDB" id="A0A409WB59"/>
<sequence length="544" mass="61951">MPTPVAMVENTLSPSPGGYDSRVPQPCQKLHGKAPCVACNRLKYLDKQIKSIHGALDRSLKLYQETLDAMNRSHNPALHKLTPDILSRIFHFCIPIVRSEGCLRLSAVEISTPFVLGLVCRRWRQITRETPRLWTRIYISFNPRELSVREDILVEWLNRSKTLPLTIIMSGTRESPAQFTEHSPALLRVNRIIDVLVQYTKRWSHLDLRIPAASFVHLSKIGHAPPNLSVLRLKSLDGGARNYIQFSLHGEKPSPEWVSLLSPTSLKLVEVQWSNVTYVYMPFSAEDCLELLRDAPRIKECRLWWTEEKQSLFWRESTRGFVTSRLQCLAISGMEPQMIVLDSFLDRIKCPLLTTFIWKAPVVPPISFLTFLKRSSCSLQGLQIECFESSDLALITFLEALPTLSSLKLSRSRRWPNTQNASERIFKALASTPAVANAQTLLPNLTSFTYVTNCFFPTWEFIPKIFCGFNNAEGGLVRRIRPLKMLQLDLRDIDIKELVDCIDKQTLLEIITVQRSGSKVQIINKGKLTNAFGLSMKQHGLKVV</sequence>
<name>A0A409WB59_9AGAR</name>
<dbReference type="PANTHER" id="PTHR38926">
    <property type="entry name" value="F-BOX DOMAIN CONTAINING PROTEIN, EXPRESSED"/>
    <property type="match status" value="1"/>
</dbReference>
<evidence type="ECO:0000313" key="2">
    <source>
        <dbReference type="Proteomes" id="UP000284706"/>
    </source>
</evidence>
<dbReference type="Gene3D" id="1.20.1280.50">
    <property type="match status" value="1"/>
</dbReference>
<dbReference type="InParanoid" id="A0A409WB59"/>
<proteinExistence type="predicted"/>
<reference evidence="1 2" key="1">
    <citation type="journal article" date="2018" name="Evol. Lett.">
        <title>Horizontal gene cluster transfer increased hallucinogenic mushroom diversity.</title>
        <authorList>
            <person name="Reynolds H.T."/>
            <person name="Vijayakumar V."/>
            <person name="Gluck-Thaler E."/>
            <person name="Korotkin H.B."/>
            <person name="Matheny P.B."/>
            <person name="Slot J.C."/>
        </authorList>
    </citation>
    <scope>NUCLEOTIDE SEQUENCE [LARGE SCALE GENOMIC DNA]</scope>
    <source>
        <strain evidence="1 2">SRW20</strain>
    </source>
</reference>
<dbReference type="EMBL" id="NHYE01005231">
    <property type="protein sequence ID" value="PPQ75744.1"/>
    <property type="molecule type" value="Genomic_DNA"/>
</dbReference>